<dbReference type="Proteomes" id="UP001340816">
    <property type="component" value="Chromosome"/>
</dbReference>
<feature type="compositionally biased region" description="Acidic residues" evidence="1">
    <location>
        <begin position="41"/>
        <end position="53"/>
    </location>
</feature>
<keyword evidence="3" id="KW-1185">Reference proteome</keyword>
<evidence type="ECO:0000313" key="3">
    <source>
        <dbReference type="Proteomes" id="UP001340816"/>
    </source>
</evidence>
<name>A0ABZ1HB85_STRPH</name>
<protein>
    <submittedName>
        <fullName evidence="2">Uncharacterized protein</fullName>
    </submittedName>
</protein>
<dbReference type="RefSeq" id="WP_055617180.1">
    <property type="nucleotide sequence ID" value="NZ_CP108011.1"/>
</dbReference>
<gene>
    <name evidence="2" type="ORF">OHB35_20255</name>
</gene>
<evidence type="ECO:0000313" key="2">
    <source>
        <dbReference type="EMBL" id="WSD15399.1"/>
    </source>
</evidence>
<reference evidence="2 3" key="1">
    <citation type="submission" date="2022-10" db="EMBL/GenBank/DDBJ databases">
        <title>The complete genomes of actinobacterial strains from the NBC collection.</title>
        <authorList>
            <person name="Joergensen T.S."/>
            <person name="Alvarez Arevalo M."/>
            <person name="Sterndorff E.B."/>
            <person name="Faurdal D."/>
            <person name="Vuksanovic O."/>
            <person name="Mourched A.-S."/>
            <person name="Charusanti P."/>
            <person name="Shaw S."/>
            <person name="Blin K."/>
            <person name="Weber T."/>
        </authorList>
    </citation>
    <scope>NUCLEOTIDE SEQUENCE [LARGE SCALE GENOMIC DNA]</scope>
    <source>
        <strain evidence="2 3">NBC 01752</strain>
    </source>
</reference>
<sequence>MEQRIGPNIQPLQGAAVDPAFVPGITGPRPAEPKEAVSEETASDGETAPEEETAPEKRTPAKQTNLKKEAAEEEPSEDEPSNDEPSDEEPSGEEPSSDEPEDSEEAPEGGPVFEASDRRAKIVADHSGVRLRLDDQEAEFRWEEIGAVETESPRFGKRFTITVHTPDRRWYPIEIEASARSRFKEWETQLDEVLDTYFEDAEEASEAEETEDAESTP</sequence>
<feature type="compositionally biased region" description="Acidic residues" evidence="1">
    <location>
        <begin position="71"/>
        <end position="107"/>
    </location>
</feature>
<proteinExistence type="predicted"/>
<dbReference type="EMBL" id="CP109135">
    <property type="protein sequence ID" value="WSD15399.1"/>
    <property type="molecule type" value="Genomic_DNA"/>
</dbReference>
<accession>A0ABZ1HB85</accession>
<organism evidence="2 3">
    <name type="scientific">Streptomyces phaeochromogenes</name>
    <dbReference type="NCBI Taxonomy" id="1923"/>
    <lineage>
        <taxon>Bacteria</taxon>
        <taxon>Bacillati</taxon>
        <taxon>Actinomycetota</taxon>
        <taxon>Actinomycetes</taxon>
        <taxon>Kitasatosporales</taxon>
        <taxon>Streptomycetaceae</taxon>
        <taxon>Streptomyces</taxon>
        <taxon>Streptomyces phaeochromogenes group</taxon>
    </lineage>
</organism>
<feature type="region of interest" description="Disordered" evidence="1">
    <location>
        <begin position="1"/>
        <end position="119"/>
    </location>
</feature>
<evidence type="ECO:0000256" key="1">
    <source>
        <dbReference type="SAM" id="MobiDB-lite"/>
    </source>
</evidence>